<keyword evidence="2" id="KW-0408">Iron</keyword>
<accession>A0A926I4Y7</accession>
<protein>
    <submittedName>
        <fullName evidence="5">Aldo/keto reductase</fullName>
    </submittedName>
</protein>
<dbReference type="CDD" id="cd19096">
    <property type="entry name" value="AKR_Fe-S_oxidoreductase"/>
    <property type="match status" value="1"/>
</dbReference>
<organism evidence="5 6">
    <name type="scientific">Ligaoa zhengdingensis</name>
    <dbReference type="NCBI Taxonomy" id="2763658"/>
    <lineage>
        <taxon>Bacteria</taxon>
        <taxon>Bacillati</taxon>
        <taxon>Bacillota</taxon>
        <taxon>Clostridia</taxon>
        <taxon>Eubacteriales</taxon>
        <taxon>Oscillospiraceae</taxon>
        <taxon>Ligaoa</taxon>
    </lineage>
</organism>
<evidence type="ECO:0000313" key="6">
    <source>
        <dbReference type="Proteomes" id="UP000653127"/>
    </source>
</evidence>
<keyword evidence="1" id="KW-0479">Metal-binding</keyword>
<dbReference type="SUPFAM" id="SSF46548">
    <property type="entry name" value="alpha-helical ferredoxin"/>
    <property type="match status" value="1"/>
</dbReference>
<dbReference type="PANTHER" id="PTHR43312:SF2">
    <property type="entry name" value="OXIDOREDUCTASE"/>
    <property type="match status" value="1"/>
</dbReference>
<feature type="domain" description="4Fe-4S ferredoxin-type" evidence="4">
    <location>
        <begin position="337"/>
        <end position="369"/>
    </location>
</feature>
<dbReference type="GO" id="GO:0046872">
    <property type="term" value="F:metal ion binding"/>
    <property type="evidence" value="ECO:0007669"/>
    <property type="project" value="UniProtKB-KW"/>
</dbReference>
<dbReference type="PROSITE" id="PS00198">
    <property type="entry name" value="4FE4S_FER_1"/>
    <property type="match status" value="2"/>
</dbReference>
<dbReference type="InterPro" id="IPR017900">
    <property type="entry name" value="4Fe4S_Fe_S_CS"/>
</dbReference>
<comment type="caution">
    <text evidence="5">The sequence shown here is derived from an EMBL/GenBank/DDBJ whole genome shotgun (WGS) entry which is preliminary data.</text>
</comment>
<dbReference type="EMBL" id="JACRST010000008">
    <property type="protein sequence ID" value="MBC8546711.1"/>
    <property type="molecule type" value="Genomic_DNA"/>
</dbReference>
<dbReference type="InterPro" id="IPR017896">
    <property type="entry name" value="4Fe4S_Fe-S-bd"/>
</dbReference>
<dbReference type="Gene3D" id="3.20.20.100">
    <property type="entry name" value="NADP-dependent oxidoreductase domain"/>
    <property type="match status" value="1"/>
</dbReference>
<feature type="domain" description="4Fe-4S ferredoxin-type" evidence="4">
    <location>
        <begin position="280"/>
        <end position="310"/>
    </location>
</feature>
<dbReference type="GO" id="GO:0051536">
    <property type="term" value="F:iron-sulfur cluster binding"/>
    <property type="evidence" value="ECO:0007669"/>
    <property type="project" value="UniProtKB-KW"/>
</dbReference>
<evidence type="ECO:0000256" key="3">
    <source>
        <dbReference type="ARBA" id="ARBA00023014"/>
    </source>
</evidence>
<dbReference type="PANTHER" id="PTHR43312">
    <property type="entry name" value="D-THREO-ALDOSE 1-DEHYDROGENASE"/>
    <property type="match status" value="1"/>
</dbReference>
<dbReference type="Proteomes" id="UP000653127">
    <property type="component" value="Unassembled WGS sequence"/>
</dbReference>
<evidence type="ECO:0000259" key="4">
    <source>
        <dbReference type="PROSITE" id="PS51379"/>
    </source>
</evidence>
<evidence type="ECO:0000313" key="5">
    <source>
        <dbReference type="EMBL" id="MBC8546711.1"/>
    </source>
</evidence>
<dbReference type="Gene3D" id="3.30.70.20">
    <property type="match status" value="1"/>
</dbReference>
<dbReference type="Pfam" id="PF00248">
    <property type="entry name" value="Aldo_ket_red"/>
    <property type="match status" value="1"/>
</dbReference>
<dbReference type="InterPro" id="IPR023210">
    <property type="entry name" value="NADP_OxRdtase_dom"/>
</dbReference>
<evidence type="ECO:0000256" key="2">
    <source>
        <dbReference type="ARBA" id="ARBA00023004"/>
    </source>
</evidence>
<dbReference type="RefSeq" id="WP_249282789.1">
    <property type="nucleotide sequence ID" value="NZ_JACRST010000008.1"/>
</dbReference>
<keyword evidence="6" id="KW-1185">Reference proteome</keyword>
<evidence type="ECO:0000256" key="1">
    <source>
        <dbReference type="ARBA" id="ARBA00022723"/>
    </source>
</evidence>
<dbReference type="Pfam" id="PF13187">
    <property type="entry name" value="Fer4_9"/>
    <property type="match status" value="1"/>
</dbReference>
<name>A0A926I4Y7_9FIRM</name>
<reference evidence="5" key="1">
    <citation type="submission" date="2020-08" db="EMBL/GenBank/DDBJ databases">
        <title>Genome public.</title>
        <authorList>
            <person name="Liu C."/>
            <person name="Sun Q."/>
        </authorList>
    </citation>
    <scope>NUCLEOTIDE SEQUENCE</scope>
    <source>
        <strain evidence="5">NSJ-31</strain>
    </source>
</reference>
<sequence>MNPKKLGFGLMRLPLVNPADMTKVNYATLCQMVDRYMEEGFNYFDTANPYHGGGNSEIAFRECIAKRYPRNSYTITNKLSFFIVQKAEQLEDFFAGQLERCGVDYFDYYLLHSMNKDYLELAEKIGAFDFVQKKKAEGKIKHIGFSFHDTADVLEDFLTRHPEMEYVQLQLNYADWENVEVQSRKNYETAVKYGKQILVMEPVKGGILASVPPEAEKLLKVAEPDMSVASWAIRYVASLPNVAMVLSGMSNVEQMEDNLSYMSDFKPLTEKEKQLVEQVAQIIISKERIACTGCRYCTDGCPQKIGIPDYFKLMNDISKFGDRQVQVSQNYYNHYTVTLGMGKASACIQCGQCESHCPQHLPIIQYLKETAEMLE</sequence>
<dbReference type="PROSITE" id="PS51379">
    <property type="entry name" value="4FE4S_FER_2"/>
    <property type="match status" value="2"/>
</dbReference>
<dbReference type="AlphaFoldDB" id="A0A926I4Y7"/>
<dbReference type="InterPro" id="IPR036812">
    <property type="entry name" value="NAD(P)_OxRdtase_dom_sf"/>
</dbReference>
<dbReference type="InterPro" id="IPR053135">
    <property type="entry name" value="AKR2_Oxidoreductase"/>
</dbReference>
<dbReference type="SUPFAM" id="SSF51430">
    <property type="entry name" value="NAD(P)-linked oxidoreductase"/>
    <property type="match status" value="1"/>
</dbReference>
<keyword evidence="3" id="KW-0411">Iron-sulfur</keyword>
<gene>
    <name evidence="5" type="ORF">H8711_07150</name>
</gene>
<proteinExistence type="predicted"/>